<dbReference type="RefSeq" id="WP_089226683.1">
    <property type="nucleotide sequence ID" value="NZ_FZOF01000017.1"/>
</dbReference>
<evidence type="ECO:0000259" key="1">
    <source>
        <dbReference type="Pfam" id="PF22636"/>
    </source>
</evidence>
<keyword evidence="3" id="KW-1185">Reference proteome</keyword>
<evidence type="ECO:0000313" key="3">
    <source>
        <dbReference type="Proteomes" id="UP000198280"/>
    </source>
</evidence>
<protein>
    <submittedName>
        <fullName evidence="2">Predicted thioesterase</fullName>
    </submittedName>
</protein>
<organism evidence="2 3">
    <name type="scientific">Actinacidiphila glaucinigra</name>
    <dbReference type="NCBI Taxonomy" id="235986"/>
    <lineage>
        <taxon>Bacteria</taxon>
        <taxon>Bacillati</taxon>
        <taxon>Actinomycetota</taxon>
        <taxon>Actinomycetes</taxon>
        <taxon>Kitasatosporales</taxon>
        <taxon>Streptomycetaceae</taxon>
        <taxon>Actinacidiphila</taxon>
    </lineage>
</organism>
<proteinExistence type="predicted"/>
<dbReference type="SUPFAM" id="SSF54637">
    <property type="entry name" value="Thioesterase/thiol ester dehydrase-isomerase"/>
    <property type="match status" value="1"/>
</dbReference>
<dbReference type="Gene3D" id="3.10.129.10">
    <property type="entry name" value="Hotdog Thioesterase"/>
    <property type="match status" value="1"/>
</dbReference>
<sequence>MRHVVTDADTATTAGSGDVPVLSTPQLIAWMEAETVHAAAPFTAVGQTTVGTALRVEHVRATPVGGKVDVSADPPPSPTGRRLTFRVRAVDDTGRLVATGEIDRAVVDRERFLAAALDPEHPDEAS</sequence>
<feature type="domain" description="Fluoroacetyl-CoA-specific thioesterase-like" evidence="1">
    <location>
        <begin position="5"/>
        <end position="110"/>
    </location>
</feature>
<name>A0A239KZ58_9ACTN</name>
<dbReference type="InterPro" id="IPR029069">
    <property type="entry name" value="HotDog_dom_sf"/>
</dbReference>
<reference evidence="2 3" key="1">
    <citation type="submission" date="2017-06" db="EMBL/GenBank/DDBJ databases">
        <authorList>
            <person name="Kim H.J."/>
            <person name="Triplett B.A."/>
        </authorList>
    </citation>
    <scope>NUCLEOTIDE SEQUENCE [LARGE SCALE GENOMIC DNA]</scope>
    <source>
        <strain evidence="2 3">CGMCC 4.1858</strain>
    </source>
</reference>
<dbReference type="InterPro" id="IPR054485">
    <property type="entry name" value="FlK-like_dom"/>
</dbReference>
<dbReference type="EMBL" id="FZOF01000017">
    <property type="protein sequence ID" value="SNT23032.1"/>
    <property type="molecule type" value="Genomic_DNA"/>
</dbReference>
<gene>
    <name evidence="2" type="ORF">SAMN05216252_117129</name>
</gene>
<accession>A0A239KZ58</accession>
<dbReference type="PANTHER" id="PTHR36934:SF1">
    <property type="entry name" value="THIOESTERASE DOMAIN-CONTAINING PROTEIN"/>
    <property type="match status" value="1"/>
</dbReference>
<dbReference type="OrthoDB" id="5243809at2"/>
<dbReference type="Pfam" id="PF22636">
    <property type="entry name" value="FlK"/>
    <property type="match status" value="1"/>
</dbReference>
<dbReference type="Proteomes" id="UP000198280">
    <property type="component" value="Unassembled WGS sequence"/>
</dbReference>
<dbReference type="PANTHER" id="PTHR36934">
    <property type="entry name" value="BLR0278 PROTEIN"/>
    <property type="match status" value="1"/>
</dbReference>
<dbReference type="CDD" id="cd03440">
    <property type="entry name" value="hot_dog"/>
    <property type="match status" value="1"/>
</dbReference>
<evidence type="ECO:0000313" key="2">
    <source>
        <dbReference type="EMBL" id="SNT23032.1"/>
    </source>
</evidence>
<dbReference type="InterPro" id="IPR025540">
    <property type="entry name" value="FlK"/>
</dbReference>
<dbReference type="AlphaFoldDB" id="A0A239KZ58"/>